<proteinExistence type="predicted"/>
<evidence type="ECO:0000256" key="1">
    <source>
        <dbReference type="SAM" id="Phobius"/>
    </source>
</evidence>
<dbReference type="RefSeq" id="WP_169498279.1">
    <property type="nucleotide sequence ID" value="NZ_JABBFZ010000007.1"/>
</dbReference>
<keyword evidence="1" id="KW-1133">Transmembrane helix</keyword>
<keyword evidence="1" id="KW-0472">Membrane</keyword>
<dbReference type="Proteomes" id="UP000583127">
    <property type="component" value="Unassembled WGS sequence"/>
</dbReference>
<organism evidence="2 3">
    <name type="scientific">Paraburkholderia antibiotica</name>
    <dbReference type="NCBI Taxonomy" id="2728839"/>
    <lineage>
        <taxon>Bacteria</taxon>
        <taxon>Pseudomonadati</taxon>
        <taxon>Pseudomonadota</taxon>
        <taxon>Betaproteobacteria</taxon>
        <taxon>Burkholderiales</taxon>
        <taxon>Burkholderiaceae</taxon>
        <taxon>Paraburkholderia</taxon>
    </lineage>
</organism>
<evidence type="ECO:0000313" key="3">
    <source>
        <dbReference type="Proteomes" id="UP000583127"/>
    </source>
</evidence>
<protein>
    <submittedName>
        <fullName evidence="2">Uncharacterized protein</fullName>
    </submittedName>
</protein>
<evidence type="ECO:0000313" key="2">
    <source>
        <dbReference type="EMBL" id="NML32012.1"/>
    </source>
</evidence>
<dbReference type="AlphaFoldDB" id="A0A7X9X5S8"/>
<comment type="caution">
    <text evidence="2">The sequence shown here is derived from an EMBL/GenBank/DDBJ whole genome shotgun (WGS) entry which is preliminary data.</text>
</comment>
<name>A0A7X9X5S8_9BURK</name>
<keyword evidence="3" id="KW-1185">Reference proteome</keyword>
<reference evidence="2 3" key="1">
    <citation type="submission" date="2020-04" db="EMBL/GenBank/DDBJ databases">
        <title>Paraburkholderia sp. G-4-1-8 isolated from soil.</title>
        <authorList>
            <person name="Dahal R.H."/>
        </authorList>
    </citation>
    <scope>NUCLEOTIDE SEQUENCE [LARGE SCALE GENOMIC DNA]</scope>
    <source>
        <strain evidence="2 3">G-4-1-8</strain>
    </source>
</reference>
<sequence>MKKALICVALALLMTIPVGVGIAHIPWVYQWFGSGAGYEFYSPLFDALGADGTEENSEIIVGSLYLLGFVVSLVFVVIGWAIVGRLRRRRRWESR</sequence>
<gene>
    <name evidence="2" type="ORF">HHL14_14350</name>
</gene>
<keyword evidence="1" id="KW-0812">Transmembrane</keyword>
<feature type="transmembrane region" description="Helical" evidence="1">
    <location>
        <begin position="59"/>
        <end position="83"/>
    </location>
</feature>
<accession>A0A7X9X5S8</accession>
<dbReference type="EMBL" id="JABBFZ010000007">
    <property type="protein sequence ID" value="NML32012.1"/>
    <property type="molecule type" value="Genomic_DNA"/>
</dbReference>